<accession>A0A158EFA0</accession>
<comment type="caution">
    <text evidence="1">The sequence shown here is derived from an EMBL/GenBank/DDBJ whole genome shotgun (WGS) entry which is preliminary data.</text>
</comment>
<dbReference type="Proteomes" id="UP000071859">
    <property type="component" value="Unassembled WGS sequence"/>
</dbReference>
<dbReference type="OrthoDB" id="8771606at2"/>
<dbReference type="EMBL" id="FCOX02000084">
    <property type="protein sequence ID" value="SAL05545.1"/>
    <property type="molecule type" value="Genomic_DNA"/>
</dbReference>
<evidence type="ECO:0000313" key="1">
    <source>
        <dbReference type="EMBL" id="SAL05545.1"/>
    </source>
</evidence>
<reference evidence="1" key="1">
    <citation type="submission" date="2016-01" db="EMBL/GenBank/DDBJ databases">
        <authorList>
            <person name="Peeters C."/>
        </authorList>
    </citation>
    <scope>NUCLEOTIDE SEQUENCE</scope>
    <source>
        <strain evidence="1">LMG 29321</strain>
    </source>
</reference>
<evidence type="ECO:0000313" key="2">
    <source>
        <dbReference type="Proteomes" id="UP000071859"/>
    </source>
</evidence>
<name>A0A158EFA0_9BURK</name>
<keyword evidence="2" id="KW-1185">Reference proteome</keyword>
<organism evidence="1 2">
    <name type="scientific">Caballeronia calidae</name>
    <dbReference type="NCBI Taxonomy" id="1777139"/>
    <lineage>
        <taxon>Bacteria</taxon>
        <taxon>Pseudomonadati</taxon>
        <taxon>Pseudomonadota</taxon>
        <taxon>Betaproteobacteria</taxon>
        <taxon>Burkholderiales</taxon>
        <taxon>Burkholderiaceae</taxon>
        <taxon>Caballeronia</taxon>
    </lineage>
</organism>
<dbReference type="AlphaFoldDB" id="A0A158EFA0"/>
<sequence>MPKLSKETLDFRKLKCNFVNEVLRNLSNTGDPLATVSFGTSGGGIQPNYEITPVSGEPVAYRGNTHQAVEDRDQWSAGNLTEPFSRDEVEQGFDISLKSIDVAKKYILDNLKAHPEKYSHPGKDHASLLIEAVMGGTPLTKAFADLYKVQNTKPFPQTETAPVHRDTERLISNEALSLSDIPHADAPYEEVVRFGHTFDGYRQMGSFEACAAVAHAKKHGTLSELRACLFFEQRASRHSGEDPDETGLAYEYGLLEKIRQKVIENARD</sequence>
<protein>
    <submittedName>
        <fullName evidence="1">Uncharacterized protein</fullName>
    </submittedName>
</protein>
<proteinExistence type="predicted"/>
<dbReference type="RefSeq" id="WP_082883565.1">
    <property type="nucleotide sequence ID" value="NZ_FCOX02000084.1"/>
</dbReference>
<gene>
    <name evidence="1" type="ORF">AWB78_07558</name>
</gene>